<comment type="caution">
    <text evidence="6">The sequence shown here is derived from an EMBL/GenBank/DDBJ whole genome shotgun (WGS) entry which is preliminary data.</text>
</comment>
<feature type="domain" description="Signal transduction histidine kinase subgroup 3 dimerisation and phosphoacceptor" evidence="5">
    <location>
        <begin position="497"/>
        <end position="560"/>
    </location>
</feature>
<gene>
    <name evidence="6" type="primary">liaS_3</name>
    <name evidence="6" type="ORF">V7x_33600</name>
</gene>
<dbReference type="GO" id="GO:0016020">
    <property type="term" value="C:membrane"/>
    <property type="evidence" value="ECO:0007669"/>
    <property type="project" value="InterPro"/>
</dbReference>
<evidence type="ECO:0000313" key="6">
    <source>
        <dbReference type="EMBL" id="TWU61672.1"/>
    </source>
</evidence>
<evidence type="ECO:0000313" key="7">
    <source>
        <dbReference type="Proteomes" id="UP000316476"/>
    </source>
</evidence>
<dbReference type="InterPro" id="IPR050482">
    <property type="entry name" value="Sensor_HK_TwoCompSys"/>
</dbReference>
<dbReference type="EMBL" id="SJPZ01000002">
    <property type="protein sequence ID" value="TWU61672.1"/>
    <property type="molecule type" value="Genomic_DNA"/>
</dbReference>
<dbReference type="AlphaFoldDB" id="A0A5C6FKM1"/>
<dbReference type="Gene3D" id="2.60.120.260">
    <property type="entry name" value="Galactose-binding domain-like"/>
    <property type="match status" value="2"/>
</dbReference>
<keyword evidence="1 6" id="KW-0808">Transferase</keyword>
<dbReference type="GO" id="GO:0000155">
    <property type="term" value="F:phosphorelay sensor kinase activity"/>
    <property type="evidence" value="ECO:0007669"/>
    <property type="project" value="InterPro"/>
</dbReference>
<dbReference type="InterPro" id="IPR008979">
    <property type="entry name" value="Galactose-bd-like_sf"/>
</dbReference>
<dbReference type="PANTHER" id="PTHR24421">
    <property type="entry name" value="NITRATE/NITRITE SENSOR PROTEIN NARX-RELATED"/>
    <property type="match status" value="1"/>
</dbReference>
<accession>A0A5C6FKM1</accession>
<keyword evidence="2 6" id="KW-0418">Kinase</keyword>
<dbReference type="Gene3D" id="1.20.5.1930">
    <property type="match status" value="1"/>
</dbReference>
<name>A0A5C6FKM1_9PLAN</name>
<dbReference type="SUPFAM" id="SSF49785">
    <property type="entry name" value="Galactose-binding domain-like"/>
    <property type="match status" value="2"/>
</dbReference>
<dbReference type="InterPro" id="IPR036890">
    <property type="entry name" value="HATPase_C_sf"/>
</dbReference>
<organism evidence="6 7">
    <name type="scientific">Crateriforma conspicua</name>
    <dbReference type="NCBI Taxonomy" id="2527996"/>
    <lineage>
        <taxon>Bacteria</taxon>
        <taxon>Pseudomonadati</taxon>
        <taxon>Planctomycetota</taxon>
        <taxon>Planctomycetia</taxon>
        <taxon>Planctomycetales</taxon>
        <taxon>Planctomycetaceae</taxon>
        <taxon>Crateriforma</taxon>
    </lineage>
</organism>
<dbReference type="OrthoDB" id="9797605at2"/>
<evidence type="ECO:0000256" key="3">
    <source>
        <dbReference type="ARBA" id="ARBA00023012"/>
    </source>
</evidence>
<keyword evidence="4" id="KW-1133">Transmembrane helix</keyword>
<feature type="transmembrane region" description="Helical" evidence="4">
    <location>
        <begin position="20"/>
        <end position="40"/>
    </location>
</feature>
<evidence type="ECO:0000256" key="1">
    <source>
        <dbReference type="ARBA" id="ARBA00022679"/>
    </source>
</evidence>
<keyword evidence="4" id="KW-0472">Membrane</keyword>
<evidence type="ECO:0000256" key="2">
    <source>
        <dbReference type="ARBA" id="ARBA00022777"/>
    </source>
</evidence>
<keyword evidence="4" id="KW-0812">Transmembrane</keyword>
<dbReference type="Gene3D" id="3.30.565.10">
    <property type="entry name" value="Histidine kinase-like ATPase, C-terminal domain"/>
    <property type="match status" value="1"/>
</dbReference>
<dbReference type="SUPFAM" id="SSF55874">
    <property type="entry name" value="ATPase domain of HSP90 chaperone/DNA topoisomerase II/histidine kinase"/>
    <property type="match status" value="1"/>
</dbReference>
<dbReference type="InterPro" id="IPR011712">
    <property type="entry name" value="Sig_transdc_His_kin_sub3_dim/P"/>
</dbReference>
<evidence type="ECO:0000256" key="4">
    <source>
        <dbReference type="SAM" id="Phobius"/>
    </source>
</evidence>
<reference evidence="6 7" key="1">
    <citation type="submission" date="2019-02" db="EMBL/GenBank/DDBJ databases">
        <title>Deep-cultivation of Planctomycetes and their phenomic and genomic characterization uncovers novel biology.</title>
        <authorList>
            <person name="Wiegand S."/>
            <person name="Jogler M."/>
            <person name="Boedeker C."/>
            <person name="Pinto D."/>
            <person name="Vollmers J."/>
            <person name="Rivas-Marin E."/>
            <person name="Kohn T."/>
            <person name="Peeters S.H."/>
            <person name="Heuer A."/>
            <person name="Rast P."/>
            <person name="Oberbeckmann S."/>
            <person name="Bunk B."/>
            <person name="Jeske O."/>
            <person name="Meyerdierks A."/>
            <person name="Storesund J.E."/>
            <person name="Kallscheuer N."/>
            <person name="Luecker S."/>
            <person name="Lage O.M."/>
            <person name="Pohl T."/>
            <person name="Merkel B.J."/>
            <person name="Hornburger P."/>
            <person name="Mueller R.-W."/>
            <person name="Bruemmer F."/>
            <person name="Labrenz M."/>
            <person name="Spormann A.M."/>
            <person name="Op Den Camp H."/>
            <person name="Overmann J."/>
            <person name="Amann R."/>
            <person name="Jetten M.S.M."/>
            <person name="Mascher T."/>
            <person name="Medema M.H."/>
            <person name="Devos D.P."/>
            <person name="Kaster A.-K."/>
            <person name="Ovreas L."/>
            <person name="Rohde M."/>
            <person name="Galperin M.Y."/>
            <person name="Jogler C."/>
        </authorList>
    </citation>
    <scope>NUCLEOTIDE SEQUENCE [LARGE SCALE GENOMIC DNA]</scope>
    <source>
        <strain evidence="6 7">V7</strain>
    </source>
</reference>
<sequence>MNLLPDRFSRWIAESRRWRLILLVGGLGMLALMMTLVLRVDGRWLPAEVRRLQQEEAYLSSTVDRDVLYEPQDPLRAGFHTRYQDSADANEWVIVDLGKEFALDRIVLAPTCIRDNNNRLVTGYGLPRHVKIEASDTEDFASPRLLAERQLNASETTGRYPIQFVSHGRRGRFIRVTLSELADKDGQYFASLGELIVISGNRNVAQWRPLKTSSSIETDMRWSVEFLVDEFSILSAPQIATPSSTDGYLVRDTLTLPHEIVVDLGQTYDIDELRLYPAQPKSEPFTPGWGFPARFRVEVSQTADFADPTVLLGFEGFDLRHWTDRPLIIPVGTRPFFTRNQPLFAASPSESIPEMPVDPVTARFVKVYVSGSDSRLSPPVIALAELQVFAGNENVALGKSVSASETSERWSSSALVDGFNSRWKLIPDYDWLVRIKRRQFDEQALQKIRGELGNAYSQLWRRLAAGGGATILVIIGSLTWGMTSERARAKRETKRLRDRIASDLHDDIGSNLGTIRLISQTILMNPHCDDELRQDIHEIAKIATETSDSMRDILWLIKPTTMNLDEFVGRLRQTANRMLGHCQLQVDVTENIPAMEVSVAWRRNVFLCYKELLHNLQKHGHPEHVSIWIEYRAPRFQIVITDDGRKFHPATVHRGEGLANIEKRMREIGGHIRFVQQDRRVATLQTKIS</sequence>
<dbReference type="EC" id="2.7.13.3" evidence="6"/>
<evidence type="ECO:0000259" key="5">
    <source>
        <dbReference type="Pfam" id="PF07730"/>
    </source>
</evidence>
<dbReference type="RefSeq" id="WP_146414492.1">
    <property type="nucleotide sequence ID" value="NZ_SJPZ01000002.1"/>
</dbReference>
<proteinExistence type="predicted"/>
<dbReference type="Pfam" id="PF07730">
    <property type="entry name" value="HisKA_3"/>
    <property type="match status" value="1"/>
</dbReference>
<dbReference type="GO" id="GO:0046983">
    <property type="term" value="F:protein dimerization activity"/>
    <property type="evidence" value="ECO:0007669"/>
    <property type="project" value="InterPro"/>
</dbReference>
<keyword evidence="3" id="KW-0902">Two-component regulatory system</keyword>
<dbReference type="Proteomes" id="UP000316476">
    <property type="component" value="Unassembled WGS sequence"/>
</dbReference>
<protein>
    <submittedName>
        <fullName evidence="6">Sensor histidine kinase LiaS</fullName>
        <ecNumber evidence="6">2.7.13.3</ecNumber>
    </submittedName>
</protein>